<dbReference type="PANTHER" id="PTHR42069">
    <property type="entry name" value="HYPHAL ANASTAMOSIS-8 PROTEIN"/>
    <property type="match status" value="1"/>
</dbReference>
<feature type="compositionally biased region" description="Basic and acidic residues" evidence="1">
    <location>
        <begin position="27"/>
        <end position="36"/>
    </location>
</feature>
<comment type="caution">
    <text evidence="3">The sequence shown here is derived from an EMBL/GenBank/DDBJ whole genome shotgun (WGS) entry which is preliminary data.</text>
</comment>
<sequence length="245" mass="27569">MDLSMPSGYESSYSNRLDPHDEADDGFPEKARRPVSDEQTLLKRRRAPPKKSGGVFDTVRLGLRALIFLLDLSILALLAHGVGIWQKTHNSLDRNEDGWVRTRWPTIQMLSTWIMLGVAAFASFVQFVALVTRLAFFRPMREGMVHTGAVLASSGLVIMGWIAATVYLIVDKEVLRKNHWDLWSWSCQNKSRQSYIPWGSLCTEMTYTFAAGLTVIALEIVGLVIFVMSLRGMNARGNYNRASLT</sequence>
<dbReference type="Proteomes" id="UP000554235">
    <property type="component" value="Unassembled WGS sequence"/>
</dbReference>
<feature type="region of interest" description="Disordered" evidence="1">
    <location>
        <begin position="1"/>
        <end position="52"/>
    </location>
</feature>
<dbReference type="EMBL" id="JAADYS010002520">
    <property type="protein sequence ID" value="KAF4458277.1"/>
    <property type="molecule type" value="Genomic_DNA"/>
</dbReference>
<dbReference type="AlphaFoldDB" id="A0A8H4KY59"/>
<evidence type="ECO:0000256" key="1">
    <source>
        <dbReference type="SAM" id="MobiDB-lite"/>
    </source>
</evidence>
<keyword evidence="2" id="KW-1133">Transmembrane helix</keyword>
<evidence type="ECO:0000256" key="2">
    <source>
        <dbReference type="SAM" id="Phobius"/>
    </source>
</evidence>
<keyword evidence="2" id="KW-0812">Transmembrane</keyword>
<feature type="transmembrane region" description="Helical" evidence="2">
    <location>
        <begin position="113"/>
        <end position="136"/>
    </location>
</feature>
<protein>
    <submittedName>
        <fullName evidence="3">Uncharacterized protein</fullName>
    </submittedName>
</protein>
<dbReference type="PANTHER" id="PTHR42069:SF1">
    <property type="entry name" value="MARVEL DOMAIN-CONTAINING PROTEIN"/>
    <property type="match status" value="1"/>
</dbReference>
<proteinExistence type="predicted"/>
<reference evidence="3 4" key="1">
    <citation type="submission" date="2020-01" db="EMBL/GenBank/DDBJ databases">
        <title>Identification and distribution of gene clusters putatively required for synthesis of sphingolipid metabolism inhibitors in phylogenetically diverse species of the filamentous fungus Fusarium.</title>
        <authorList>
            <person name="Kim H.-S."/>
            <person name="Busman M."/>
            <person name="Brown D.W."/>
            <person name="Divon H."/>
            <person name="Uhlig S."/>
            <person name="Proctor R.H."/>
        </authorList>
    </citation>
    <scope>NUCLEOTIDE SEQUENCE [LARGE SCALE GENOMIC DNA]</scope>
    <source>
        <strain evidence="3 4">NRRL 20459</strain>
    </source>
</reference>
<keyword evidence="2" id="KW-0472">Membrane</keyword>
<feature type="transmembrane region" description="Helical" evidence="2">
    <location>
        <begin position="207"/>
        <end position="230"/>
    </location>
</feature>
<feature type="transmembrane region" description="Helical" evidence="2">
    <location>
        <begin position="61"/>
        <end position="85"/>
    </location>
</feature>
<evidence type="ECO:0000313" key="3">
    <source>
        <dbReference type="EMBL" id="KAF4458277.1"/>
    </source>
</evidence>
<accession>A0A8H4KY59</accession>
<keyword evidence="4" id="KW-1185">Reference proteome</keyword>
<dbReference type="OrthoDB" id="5400774at2759"/>
<organism evidence="3 4">
    <name type="scientific">Fusarium albosuccineum</name>
    <dbReference type="NCBI Taxonomy" id="1237068"/>
    <lineage>
        <taxon>Eukaryota</taxon>
        <taxon>Fungi</taxon>
        <taxon>Dikarya</taxon>
        <taxon>Ascomycota</taxon>
        <taxon>Pezizomycotina</taxon>
        <taxon>Sordariomycetes</taxon>
        <taxon>Hypocreomycetidae</taxon>
        <taxon>Hypocreales</taxon>
        <taxon>Nectriaceae</taxon>
        <taxon>Fusarium</taxon>
        <taxon>Fusarium decemcellulare species complex</taxon>
    </lineage>
</organism>
<gene>
    <name evidence="3" type="ORF">FALBO_14996</name>
</gene>
<evidence type="ECO:0000313" key="4">
    <source>
        <dbReference type="Proteomes" id="UP000554235"/>
    </source>
</evidence>
<name>A0A8H4KY59_9HYPO</name>
<feature type="transmembrane region" description="Helical" evidence="2">
    <location>
        <begin position="148"/>
        <end position="170"/>
    </location>
</feature>